<dbReference type="Proteomes" id="UP000190092">
    <property type="component" value="Unassembled WGS sequence"/>
</dbReference>
<accession>A0A1T4T3P5</accession>
<protein>
    <recommendedName>
        <fullName evidence="4">DUF2946 domain-containing protein</fullName>
    </recommendedName>
</protein>
<dbReference type="STRING" id="225324.SAMN02745126_05562"/>
<evidence type="ECO:0008006" key="4">
    <source>
        <dbReference type="Google" id="ProtNLM"/>
    </source>
</evidence>
<evidence type="ECO:0000313" key="3">
    <source>
        <dbReference type="Proteomes" id="UP000190092"/>
    </source>
</evidence>
<dbReference type="AlphaFoldDB" id="A0A1T4T3P5"/>
<evidence type="ECO:0000256" key="1">
    <source>
        <dbReference type="SAM" id="MobiDB-lite"/>
    </source>
</evidence>
<name>A0A1T4T3P5_9HYPH</name>
<proteinExistence type="predicted"/>
<reference evidence="3" key="1">
    <citation type="submission" date="2017-02" db="EMBL/GenBank/DDBJ databases">
        <authorList>
            <person name="Varghese N."/>
            <person name="Submissions S."/>
        </authorList>
    </citation>
    <scope>NUCLEOTIDE SEQUENCE [LARGE SCALE GENOMIC DNA]</scope>
    <source>
        <strain evidence="3">ATCC 27094</strain>
    </source>
</reference>
<gene>
    <name evidence="2" type="ORF">SAMN02745126_05562</name>
</gene>
<dbReference type="RefSeq" id="WP_085937296.1">
    <property type="nucleotide sequence ID" value="NZ_FUWJ01000012.1"/>
</dbReference>
<sequence>MTFLSRLTLPFGGRRRFATANGLVVLLALVSLLGAWTENRPWYGHFNTTIERRVEIAPADRTVGTAPEQQVAVCPICGSKFCTGLDQSFVSGPLGAVLLPADVVIVRRGIVLRLQQPRAPPQAAASASTSFDPRGPPALV</sequence>
<keyword evidence="3" id="KW-1185">Reference proteome</keyword>
<organism evidence="2 3">
    <name type="scientific">Enhydrobacter aerosaccus</name>
    <dbReference type="NCBI Taxonomy" id="225324"/>
    <lineage>
        <taxon>Bacteria</taxon>
        <taxon>Pseudomonadati</taxon>
        <taxon>Pseudomonadota</taxon>
        <taxon>Alphaproteobacteria</taxon>
        <taxon>Hyphomicrobiales</taxon>
        <taxon>Enhydrobacter</taxon>
    </lineage>
</organism>
<dbReference type="EMBL" id="FUWJ01000012">
    <property type="protein sequence ID" value="SKA34861.1"/>
    <property type="molecule type" value="Genomic_DNA"/>
</dbReference>
<evidence type="ECO:0000313" key="2">
    <source>
        <dbReference type="EMBL" id="SKA34861.1"/>
    </source>
</evidence>
<feature type="region of interest" description="Disordered" evidence="1">
    <location>
        <begin position="121"/>
        <end position="140"/>
    </location>
</feature>